<dbReference type="Pfam" id="PF00963">
    <property type="entry name" value="Cohesin"/>
    <property type="match status" value="1"/>
</dbReference>
<gene>
    <name evidence="2" type="ORF">Q31a_14260</name>
</gene>
<dbReference type="EMBL" id="CP036298">
    <property type="protein sequence ID" value="QDV23130.1"/>
    <property type="molecule type" value="Genomic_DNA"/>
</dbReference>
<dbReference type="GO" id="GO:0000272">
    <property type="term" value="P:polysaccharide catabolic process"/>
    <property type="evidence" value="ECO:0007669"/>
    <property type="project" value="InterPro"/>
</dbReference>
<dbReference type="Proteomes" id="UP000318017">
    <property type="component" value="Chromosome"/>
</dbReference>
<feature type="domain" description="Cohesin" evidence="1">
    <location>
        <begin position="43"/>
        <end position="119"/>
    </location>
</feature>
<evidence type="ECO:0000313" key="2">
    <source>
        <dbReference type="EMBL" id="QDV23130.1"/>
    </source>
</evidence>
<dbReference type="GO" id="GO:0030246">
    <property type="term" value="F:carbohydrate binding"/>
    <property type="evidence" value="ECO:0007669"/>
    <property type="project" value="InterPro"/>
</dbReference>
<protein>
    <recommendedName>
        <fullName evidence="1">Cohesin domain-containing protein</fullName>
    </recommendedName>
</protein>
<reference evidence="2 3" key="1">
    <citation type="submission" date="2019-02" db="EMBL/GenBank/DDBJ databases">
        <title>Deep-cultivation of Planctomycetes and their phenomic and genomic characterization uncovers novel biology.</title>
        <authorList>
            <person name="Wiegand S."/>
            <person name="Jogler M."/>
            <person name="Boedeker C."/>
            <person name="Pinto D."/>
            <person name="Vollmers J."/>
            <person name="Rivas-Marin E."/>
            <person name="Kohn T."/>
            <person name="Peeters S.H."/>
            <person name="Heuer A."/>
            <person name="Rast P."/>
            <person name="Oberbeckmann S."/>
            <person name="Bunk B."/>
            <person name="Jeske O."/>
            <person name="Meyerdierks A."/>
            <person name="Storesund J.E."/>
            <person name="Kallscheuer N."/>
            <person name="Luecker S."/>
            <person name="Lage O.M."/>
            <person name="Pohl T."/>
            <person name="Merkel B.J."/>
            <person name="Hornburger P."/>
            <person name="Mueller R.-W."/>
            <person name="Bruemmer F."/>
            <person name="Labrenz M."/>
            <person name="Spormann A.M."/>
            <person name="Op den Camp H."/>
            <person name="Overmann J."/>
            <person name="Amann R."/>
            <person name="Jetten M.S.M."/>
            <person name="Mascher T."/>
            <person name="Medema M.H."/>
            <person name="Devos D.P."/>
            <person name="Kaster A.-K."/>
            <person name="Ovreas L."/>
            <person name="Rohde M."/>
            <person name="Galperin M.Y."/>
            <person name="Jogler C."/>
        </authorList>
    </citation>
    <scope>NUCLEOTIDE SEQUENCE [LARGE SCALE GENOMIC DNA]</scope>
    <source>
        <strain evidence="2 3">Q31a</strain>
    </source>
</reference>
<name>A0A518G3I7_9BACT</name>
<proteinExistence type="predicted"/>
<dbReference type="OrthoDB" id="266625at2"/>
<keyword evidence="3" id="KW-1185">Reference proteome</keyword>
<organism evidence="2 3">
    <name type="scientific">Aureliella helgolandensis</name>
    <dbReference type="NCBI Taxonomy" id="2527968"/>
    <lineage>
        <taxon>Bacteria</taxon>
        <taxon>Pseudomonadati</taxon>
        <taxon>Planctomycetota</taxon>
        <taxon>Planctomycetia</taxon>
        <taxon>Pirellulales</taxon>
        <taxon>Pirellulaceae</taxon>
        <taxon>Aureliella</taxon>
    </lineage>
</organism>
<dbReference type="InterPro" id="IPR002102">
    <property type="entry name" value="Cohesin_dom"/>
</dbReference>
<dbReference type="Gene3D" id="2.60.40.680">
    <property type="match status" value="1"/>
</dbReference>
<dbReference type="RefSeq" id="WP_145075704.1">
    <property type="nucleotide sequence ID" value="NZ_CP036298.1"/>
</dbReference>
<sequence length="228" mass="24574">MGKLSRRLSLESLEARKLFAGLVGTESAGFCGPVRPPASEEIRLSVETSRTEGVRAAELQFEFDPSKFQLAPSDVTPGEAWQGKATLLTNIDHQAGLVSVLVYSSVAIQSDATDLVHLDLDLVDELAADVAADFVLKNLELNEGMVESPAELVLSEPRLPSPADFSKPTHAALPTPELSRRPIHRLDAVLPSSDRDQGMLYGPLRPELIDYANVSNGSHHRTAVASLT</sequence>
<dbReference type="KEGG" id="ahel:Q31a_14260"/>
<evidence type="ECO:0000259" key="1">
    <source>
        <dbReference type="Pfam" id="PF00963"/>
    </source>
</evidence>
<dbReference type="AlphaFoldDB" id="A0A518G3I7"/>
<evidence type="ECO:0000313" key="3">
    <source>
        <dbReference type="Proteomes" id="UP000318017"/>
    </source>
</evidence>
<accession>A0A518G3I7</accession>